<dbReference type="Proteomes" id="UP000287188">
    <property type="component" value="Unassembled WGS sequence"/>
</dbReference>
<comment type="caution">
    <text evidence="1">The sequence shown here is derived from an EMBL/GenBank/DDBJ whole genome shotgun (WGS) entry which is preliminary data.</text>
</comment>
<name>A0A402AXL3_9CHLR</name>
<proteinExistence type="predicted"/>
<dbReference type="EMBL" id="BIFS01000002">
    <property type="protein sequence ID" value="GCE23880.1"/>
    <property type="molecule type" value="Genomic_DNA"/>
</dbReference>
<protein>
    <submittedName>
        <fullName evidence="1">Uncharacterized protein</fullName>
    </submittedName>
</protein>
<keyword evidence="2" id="KW-1185">Reference proteome</keyword>
<sequence>MRPLHDYPETALLTTPGCFILRTSFKGLIQKNAARLNGPEGILCAFGNLKMVGMARNAMLALTFGELGRGFEKEQIYNAKDG</sequence>
<evidence type="ECO:0000313" key="2">
    <source>
        <dbReference type="Proteomes" id="UP000287188"/>
    </source>
</evidence>
<dbReference type="AlphaFoldDB" id="A0A402AXL3"/>
<evidence type="ECO:0000313" key="1">
    <source>
        <dbReference type="EMBL" id="GCE23880.1"/>
    </source>
</evidence>
<reference evidence="2" key="1">
    <citation type="submission" date="2018-12" db="EMBL/GenBank/DDBJ databases">
        <title>Tengunoibacter tsumagoiensis gen. nov., sp. nov., Dictyobacter kobayashii sp. nov., D. alpinus sp. nov., and D. joshuensis sp. nov. and description of Dictyobacteraceae fam. nov. within the order Ktedonobacterales isolated from Tengu-no-mugimeshi.</title>
        <authorList>
            <person name="Wang C.M."/>
            <person name="Zheng Y."/>
            <person name="Sakai Y."/>
            <person name="Toyoda A."/>
            <person name="Minakuchi Y."/>
            <person name="Abe K."/>
            <person name="Yokota A."/>
            <person name="Yabe S."/>
        </authorList>
    </citation>
    <scope>NUCLEOTIDE SEQUENCE [LARGE SCALE GENOMIC DNA]</scope>
    <source>
        <strain evidence="2">Uno11</strain>
    </source>
</reference>
<gene>
    <name evidence="1" type="ORF">KDK_76800</name>
</gene>
<accession>A0A402AXL3</accession>
<organism evidence="1 2">
    <name type="scientific">Dictyobacter kobayashii</name>
    <dbReference type="NCBI Taxonomy" id="2014872"/>
    <lineage>
        <taxon>Bacteria</taxon>
        <taxon>Bacillati</taxon>
        <taxon>Chloroflexota</taxon>
        <taxon>Ktedonobacteria</taxon>
        <taxon>Ktedonobacterales</taxon>
        <taxon>Dictyobacteraceae</taxon>
        <taxon>Dictyobacter</taxon>
    </lineage>
</organism>